<dbReference type="Proteomes" id="UP000322139">
    <property type="component" value="Unassembled WGS sequence"/>
</dbReference>
<evidence type="ECO:0000313" key="4">
    <source>
        <dbReference type="EMBL" id="TYS48002.1"/>
    </source>
</evidence>
<evidence type="ECO:0000313" key="5">
    <source>
        <dbReference type="Proteomes" id="UP000322139"/>
    </source>
</evidence>
<name>A0A5D4RET9_9BACI</name>
<comment type="caution">
    <text evidence="4">The sequence shown here is derived from an EMBL/GenBank/DDBJ whole genome shotgun (WGS) entry which is preliminary data.</text>
</comment>
<dbReference type="AlphaFoldDB" id="A0A5D4RET9"/>
<evidence type="ECO:0000256" key="2">
    <source>
        <dbReference type="ARBA" id="ARBA00023180"/>
    </source>
</evidence>
<dbReference type="InterPro" id="IPR029044">
    <property type="entry name" value="Nucleotide-diphossugar_trans"/>
</dbReference>
<proteinExistence type="predicted"/>
<dbReference type="SUPFAM" id="SSF53448">
    <property type="entry name" value="Nucleotide-diphospho-sugar transferases"/>
    <property type="match status" value="1"/>
</dbReference>
<keyword evidence="4" id="KW-0808">Transferase</keyword>
<dbReference type="EMBL" id="VTER01000006">
    <property type="protein sequence ID" value="TYS48002.1"/>
    <property type="molecule type" value="Genomic_DNA"/>
</dbReference>
<keyword evidence="1" id="KW-1015">Disulfide bond</keyword>
<dbReference type="GO" id="GO:0004653">
    <property type="term" value="F:polypeptide N-acetylgalactosaminyltransferase activity"/>
    <property type="evidence" value="ECO:0007669"/>
    <property type="project" value="TreeGrafter"/>
</dbReference>
<accession>A0A5D4RET9</accession>
<reference evidence="4 5" key="1">
    <citation type="submission" date="2019-08" db="EMBL/GenBank/DDBJ databases">
        <title>Bacillus genomes from the desert of Cuatro Cienegas, Coahuila.</title>
        <authorList>
            <person name="Olmedo-Alvarez G."/>
        </authorList>
    </citation>
    <scope>NUCLEOTIDE SEQUENCE [LARGE SCALE GENOMIC DNA]</scope>
    <source>
        <strain evidence="4 5">CH446_14T</strain>
    </source>
</reference>
<dbReference type="PANTHER" id="PTHR11675">
    <property type="entry name" value="N-ACETYLGALACTOSAMINYLTRANSFERASE"/>
    <property type="match status" value="1"/>
</dbReference>
<sequence>MTETVLASIIFPVKNEGENVKKTLESFFSAPIRQPYELIIVDDYSTDQCCDFLKADYLDKNISLITTDGVGAANARNEGAKLAKGQVLVFCDAHLEFEDYWLDLLIEPLLTGLTDAVTPAIGAIGNPHFTGYGQTLWVNERSSKIRTHWNVKQDDLFETAILPGGCFAINRSVFEDAGGFETGFPVWGYEDVEISIKLWLFGYKCHVQPKAKVLHLFRKVQPYRVELDEYFYNLLRLAYLHFSPARIYKTRKMLINGNEKEIERKVLAQGALEKKQAYLARRRYDDDWFFAKFKIDF</sequence>
<feature type="domain" description="Glycosyltransferase 2-like" evidence="3">
    <location>
        <begin position="8"/>
        <end position="176"/>
    </location>
</feature>
<organism evidence="4 5">
    <name type="scientific">Bacillus infantis</name>
    <dbReference type="NCBI Taxonomy" id="324767"/>
    <lineage>
        <taxon>Bacteria</taxon>
        <taxon>Bacillati</taxon>
        <taxon>Bacillota</taxon>
        <taxon>Bacilli</taxon>
        <taxon>Bacillales</taxon>
        <taxon>Bacillaceae</taxon>
        <taxon>Bacillus</taxon>
    </lineage>
</organism>
<dbReference type="GO" id="GO:0006493">
    <property type="term" value="P:protein O-linked glycosylation"/>
    <property type="evidence" value="ECO:0007669"/>
    <property type="project" value="TreeGrafter"/>
</dbReference>
<evidence type="ECO:0000259" key="3">
    <source>
        <dbReference type="Pfam" id="PF00535"/>
    </source>
</evidence>
<gene>
    <name evidence="4" type="ORF">FZD51_13870</name>
</gene>
<dbReference type="PANTHER" id="PTHR11675:SF134">
    <property type="entry name" value="N-ACETYLGALACTOSAMINYLTRANSFERASE 4-RELATED"/>
    <property type="match status" value="1"/>
</dbReference>
<dbReference type="InterPro" id="IPR001173">
    <property type="entry name" value="Glyco_trans_2-like"/>
</dbReference>
<dbReference type="Pfam" id="PF00535">
    <property type="entry name" value="Glycos_transf_2"/>
    <property type="match status" value="1"/>
</dbReference>
<evidence type="ECO:0000256" key="1">
    <source>
        <dbReference type="ARBA" id="ARBA00023157"/>
    </source>
</evidence>
<keyword evidence="2" id="KW-0325">Glycoprotein</keyword>
<protein>
    <submittedName>
        <fullName evidence="4">Glycosyltransferase</fullName>
    </submittedName>
</protein>
<dbReference type="Gene3D" id="3.90.550.10">
    <property type="entry name" value="Spore Coat Polysaccharide Biosynthesis Protein SpsA, Chain A"/>
    <property type="match status" value="1"/>
</dbReference>